<sequence length="113" mass="12998">MKGKNLKPSIMLQYPQNKKFLDAVKKLSVRHNIDLSEILSIAQNTESKNRMDVNDLNHLQNNIGIPLGIYLSKKEVCKGLVNNTVFQNSLISIANSNYSFQKLDHYPNFIWSY</sequence>
<accession>A0ABT3XU31</accession>
<keyword evidence="2" id="KW-1185">Reference proteome</keyword>
<dbReference type="RefSeq" id="WP_267265906.1">
    <property type="nucleotide sequence ID" value="NZ_JAOVZW010000013.1"/>
</dbReference>
<protein>
    <submittedName>
        <fullName evidence="1">Uncharacterized protein</fullName>
    </submittedName>
</protein>
<dbReference type="EMBL" id="JAOVZW010000013">
    <property type="protein sequence ID" value="MCX8524619.1"/>
    <property type="molecule type" value="Genomic_DNA"/>
</dbReference>
<organism evidence="1 2">
    <name type="scientific">Chryseobacterium formosus</name>
    <dbReference type="NCBI Taxonomy" id="1537363"/>
    <lineage>
        <taxon>Bacteria</taxon>
        <taxon>Pseudomonadati</taxon>
        <taxon>Bacteroidota</taxon>
        <taxon>Flavobacteriia</taxon>
        <taxon>Flavobacteriales</taxon>
        <taxon>Weeksellaceae</taxon>
        <taxon>Chryseobacterium group</taxon>
        <taxon>Chryseobacterium</taxon>
    </lineage>
</organism>
<name>A0ABT3XU31_9FLAO</name>
<reference evidence="1" key="1">
    <citation type="submission" date="2022-10" db="EMBL/GenBank/DDBJ databases">
        <title>Chryseobacterium sp. nov., a novel bacterial species.</title>
        <authorList>
            <person name="Cao Y."/>
        </authorList>
    </citation>
    <scope>NUCLEOTIDE SEQUENCE</scope>
    <source>
        <strain evidence="1">CCTCC AB2015118</strain>
    </source>
</reference>
<evidence type="ECO:0000313" key="1">
    <source>
        <dbReference type="EMBL" id="MCX8524619.1"/>
    </source>
</evidence>
<gene>
    <name evidence="1" type="ORF">OF897_11910</name>
</gene>
<proteinExistence type="predicted"/>
<comment type="caution">
    <text evidence="1">The sequence shown here is derived from an EMBL/GenBank/DDBJ whole genome shotgun (WGS) entry which is preliminary data.</text>
</comment>
<dbReference type="Proteomes" id="UP001073122">
    <property type="component" value="Unassembled WGS sequence"/>
</dbReference>
<evidence type="ECO:0000313" key="2">
    <source>
        <dbReference type="Proteomes" id="UP001073122"/>
    </source>
</evidence>